<organism evidence="4 5">
    <name type="scientific">Debaryomyces fabryi</name>
    <dbReference type="NCBI Taxonomy" id="58627"/>
    <lineage>
        <taxon>Eukaryota</taxon>
        <taxon>Fungi</taxon>
        <taxon>Dikarya</taxon>
        <taxon>Ascomycota</taxon>
        <taxon>Saccharomycotina</taxon>
        <taxon>Pichiomycetes</taxon>
        <taxon>Debaryomycetaceae</taxon>
        <taxon>Debaryomyces</taxon>
    </lineage>
</organism>
<evidence type="ECO:0000313" key="4">
    <source>
        <dbReference type="EMBL" id="KSA03719.1"/>
    </source>
</evidence>
<name>A0A0V1Q5H0_9ASCO</name>
<keyword evidence="2" id="KW-0067">ATP-binding</keyword>
<dbReference type="Proteomes" id="UP000054251">
    <property type="component" value="Unassembled WGS sequence"/>
</dbReference>
<evidence type="ECO:0000256" key="1">
    <source>
        <dbReference type="ARBA" id="ARBA00022741"/>
    </source>
</evidence>
<proteinExistence type="predicted"/>
<evidence type="ECO:0000256" key="2">
    <source>
        <dbReference type="ARBA" id="ARBA00022840"/>
    </source>
</evidence>
<dbReference type="SMART" id="SM00382">
    <property type="entry name" value="AAA"/>
    <property type="match status" value="1"/>
</dbReference>
<dbReference type="SUPFAM" id="SSF52540">
    <property type="entry name" value="P-loop containing nucleoside triphosphate hydrolases"/>
    <property type="match status" value="2"/>
</dbReference>
<reference evidence="4 5" key="1">
    <citation type="submission" date="2015-11" db="EMBL/GenBank/DDBJ databases">
        <title>The genome of Debaryomyces fabryi.</title>
        <authorList>
            <person name="Tafer H."/>
            <person name="Lopandic K."/>
        </authorList>
    </citation>
    <scope>NUCLEOTIDE SEQUENCE [LARGE SCALE GENOMIC DNA]</scope>
    <source>
        <strain evidence="4 5">CBS 789</strain>
    </source>
</reference>
<protein>
    <recommendedName>
        <fullName evidence="3">ABC transporter domain-containing protein</fullName>
    </recommendedName>
</protein>
<dbReference type="GO" id="GO:0005739">
    <property type="term" value="C:mitochondrion"/>
    <property type="evidence" value="ECO:0007669"/>
    <property type="project" value="TreeGrafter"/>
</dbReference>
<evidence type="ECO:0000313" key="5">
    <source>
        <dbReference type="Proteomes" id="UP000054251"/>
    </source>
</evidence>
<accession>A0A0V1Q5H0</accession>
<feature type="domain" description="ABC transporter" evidence="3">
    <location>
        <begin position="29"/>
        <end position="281"/>
    </location>
</feature>
<keyword evidence="5" id="KW-1185">Reference proteome</keyword>
<keyword evidence="1" id="KW-0547">Nucleotide-binding</keyword>
<dbReference type="PANTHER" id="PTHR43514:SF4">
    <property type="entry name" value="ABC TRANSPORTER I FAMILY MEMBER 10"/>
    <property type="match status" value="1"/>
</dbReference>
<dbReference type="PANTHER" id="PTHR43514">
    <property type="entry name" value="ABC TRANSPORTER I FAMILY MEMBER 10"/>
    <property type="match status" value="1"/>
</dbReference>
<feature type="domain" description="ABC transporter" evidence="3">
    <location>
        <begin position="313"/>
        <end position="545"/>
    </location>
</feature>
<dbReference type="GO" id="GO:0005524">
    <property type="term" value="F:ATP binding"/>
    <property type="evidence" value="ECO:0007669"/>
    <property type="project" value="UniProtKB-KW"/>
</dbReference>
<dbReference type="RefSeq" id="XP_015469821.1">
    <property type="nucleotide sequence ID" value="XM_015609361.1"/>
</dbReference>
<dbReference type="OrthoDB" id="10255969at2759"/>
<dbReference type="Gene3D" id="3.40.50.300">
    <property type="entry name" value="P-loop containing nucleotide triphosphate hydrolases"/>
    <property type="match status" value="2"/>
</dbReference>
<dbReference type="PROSITE" id="PS50893">
    <property type="entry name" value="ABC_TRANSPORTER_2"/>
    <property type="match status" value="2"/>
</dbReference>
<comment type="caution">
    <text evidence="4">The sequence shown here is derived from an EMBL/GenBank/DDBJ whole genome shotgun (WGS) entry which is preliminary data.</text>
</comment>
<evidence type="ECO:0000259" key="3">
    <source>
        <dbReference type="PROSITE" id="PS50893"/>
    </source>
</evidence>
<dbReference type="InterPro" id="IPR027417">
    <property type="entry name" value="P-loop_NTPase"/>
</dbReference>
<dbReference type="InterPro" id="IPR003593">
    <property type="entry name" value="AAA+_ATPase"/>
</dbReference>
<gene>
    <name evidence="4" type="ORF">AC631_00531</name>
</gene>
<sequence length="546" mass="61627">MIPTGRLFNSQVDQCLLRIKDGLFKNSGKKTQDLKDYVFRKPIENFEIYRLNNENKPSLWSVTGPAKSQFLAIVSGKYLPLPPLSRTYPFMLDTFKYDQIQFLNFKEASGLDKVHLSARYESYSYKGSLEMSDDVNSVRNYITGANNYNSNTTSGVNEEFVNQLLDLFNLNHLSHKWINSLSNGQLRRARLAKALINKPSLFIIDDPFLGLDPHATKLVSNSLHRVSKDLNTSVVLGLRVQDDIPDWLTHVGYITTEDGLKMSGAKEDVLPLLEKELNTVNSIHKQHETKLKNKHSTPITNESLCASGEIPHIEFRNASVVYKDLPIFTNFNWKIPRGSKWRILGDNGTGKTTLLSLITADHPQSWRSVLSIDGVLRKTGSGVSFFDVNNKIGISSPELHALVPGNKTMMQIIMNGLVADVANSNFTFIAPKELLTSHSRALLGKFDDILASHANDKFSDLSITNQKLTLFLRAIIKNPEILILDEAFSCMDEEQIMIRCHDIVENELKDTTVLAIAHIDWEIPSCDYVLKLHGDEQRSYGILKYD</sequence>
<dbReference type="InterPro" id="IPR050334">
    <property type="entry name" value="Molybdenum_import_ModC"/>
</dbReference>
<dbReference type="GeneID" id="26837540"/>
<dbReference type="EMBL" id="LMYN01000006">
    <property type="protein sequence ID" value="KSA03719.1"/>
    <property type="molecule type" value="Genomic_DNA"/>
</dbReference>
<dbReference type="AlphaFoldDB" id="A0A0V1Q5H0"/>
<dbReference type="InterPro" id="IPR003439">
    <property type="entry name" value="ABC_transporter-like_ATP-bd"/>
</dbReference>
<dbReference type="GO" id="GO:0016887">
    <property type="term" value="F:ATP hydrolysis activity"/>
    <property type="evidence" value="ECO:0007669"/>
    <property type="project" value="InterPro"/>
</dbReference>
<dbReference type="Pfam" id="PF00005">
    <property type="entry name" value="ABC_tran"/>
    <property type="match status" value="2"/>
</dbReference>